<keyword evidence="10" id="KW-1185">Reference proteome</keyword>
<comment type="caution">
    <text evidence="9">The sequence shown here is derived from an EMBL/GenBank/DDBJ whole genome shotgun (WGS) entry which is preliminary data.</text>
</comment>
<evidence type="ECO:0000256" key="3">
    <source>
        <dbReference type="ARBA" id="ARBA00022679"/>
    </source>
</evidence>
<accession>A0A0W0TPP8</accession>
<dbReference type="PATRIC" id="fig|448.7.peg.1472"/>
<feature type="transmembrane region" description="Helical" evidence="8">
    <location>
        <begin position="340"/>
        <end position="360"/>
    </location>
</feature>
<feature type="transmembrane region" description="Helical" evidence="8">
    <location>
        <begin position="167"/>
        <end position="191"/>
    </location>
</feature>
<name>A0A0W0TPP8_LEGER</name>
<dbReference type="Pfam" id="PF09594">
    <property type="entry name" value="GT87"/>
    <property type="match status" value="1"/>
</dbReference>
<organism evidence="9 10">
    <name type="scientific">Legionella erythra</name>
    <dbReference type="NCBI Taxonomy" id="448"/>
    <lineage>
        <taxon>Bacteria</taxon>
        <taxon>Pseudomonadati</taxon>
        <taxon>Pseudomonadota</taxon>
        <taxon>Gammaproteobacteria</taxon>
        <taxon>Legionellales</taxon>
        <taxon>Legionellaceae</taxon>
        <taxon>Legionella</taxon>
    </lineage>
</organism>
<comment type="similarity">
    <text evidence="7">Belongs to the glycosyltransferase 87 family.</text>
</comment>
<dbReference type="Proteomes" id="UP000054773">
    <property type="component" value="Unassembled WGS sequence"/>
</dbReference>
<keyword evidence="4 8" id="KW-0812">Transmembrane</keyword>
<keyword evidence="2" id="KW-1003">Cell membrane</keyword>
<evidence type="ECO:0000256" key="7">
    <source>
        <dbReference type="ARBA" id="ARBA00024033"/>
    </source>
</evidence>
<dbReference type="GO" id="GO:0005886">
    <property type="term" value="C:plasma membrane"/>
    <property type="evidence" value="ECO:0007669"/>
    <property type="project" value="UniProtKB-SubCell"/>
</dbReference>
<evidence type="ECO:0000313" key="10">
    <source>
        <dbReference type="Proteomes" id="UP000054773"/>
    </source>
</evidence>
<evidence type="ECO:0000256" key="8">
    <source>
        <dbReference type="SAM" id="Phobius"/>
    </source>
</evidence>
<evidence type="ECO:0000313" key="9">
    <source>
        <dbReference type="EMBL" id="KTC97570.1"/>
    </source>
</evidence>
<keyword evidence="5 8" id="KW-1133">Transmembrane helix</keyword>
<evidence type="ECO:0000256" key="1">
    <source>
        <dbReference type="ARBA" id="ARBA00004651"/>
    </source>
</evidence>
<feature type="transmembrane region" description="Helical" evidence="8">
    <location>
        <begin position="260"/>
        <end position="278"/>
    </location>
</feature>
<protein>
    <recommendedName>
        <fullName evidence="11">DUF2029 domain-containing protein</fullName>
    </recommendedName>
</protein>
<proteinExistence type="inferred from homology"/>
<dbReference type="RefSeq" id="WP_058526564.1">
    <property type="nucleotide sequence ID" value="NZ_CAAAHY010000015.1"/>
</dbReference>
<feature type="transmembrane region" description="Helical" evidence="8">
    <location>
        <begin position="411"/>
        <end position="432"/>
    </location>
</feature>
<evidence type="ECO:0000256" key="6">
    <source>
        <dbReference type="ARBA" id="ARBA00023136"/>
    </source>
</evidence>
<dbReference type="STRING" id="448.Lery_1409"/>
<reference evidence="9 10" key="1">
    <citation type="submission" date="2015-11" db="EMBL/GenBank/DDBJ databases">
        <title>Genomic analysis of 38 Legionella species identifies large and diverse effector repertoires.</title>
        <authorList>
            <person name="Burstein D."/>
            <person name="Amaro F."/>
            <person name="Zusman T."/>
            <person name="Lifshitz Z."/>
            <person name="Cohen O."/>
            <person name="Gilbert J.A."/>
            <person name="Pupko T."/>
            <person name="Shuman H.A."/>
            <person name="Segal G."/>
        </authorList>
    </citation>
    <scope>NUCLEOTIDE SEQUENCE [LARGE SCALE GENOMIC DNA]</scope>
    <source>
        <strain evidence="9 10">SE-32A-C8</strain>
    </source>
</reference>
<gene>
    <name evidence="9" type="ORF">Lery_1409</name>
</gene>
<dbReference type="EMBL" id="LNYA01000024">
    <property type="protein sequence ID" value="KTC97570.1"/>
    <property type="molecule type" value="Genomic_DNA"/>
</dbReference>
<feature type="transmembrane region" description="Helical" evidence="8">
    <location>
        <begin position="127"/>
        <end position="155"/>
    </location>
</feature>
<feature type="transmembrane region" description="Helical" evidence="8">
    <location>
        <begin position="94"/>
        <end position="115"/>
    </location>
</feature>
<keyword evidence="6 8" id="KW-0472">Membrane</keyword>
<keyword evidence="3" id="KW-0808">Transferase</keyword>
<dbReference type="OrthoDB" id="5659754at2"/>
<evidence type="ECO:0000256" key="4">
    <source>
        <dbReference type="ARBA" id="ARBA00022692"/>
    </source>
</evidence>
<comment type="subcellular location">
    <subcellularLocation>
        <location evidence="1">Cell membrane</location>
        <topology evidence="1">Multi-pass membrane protein</topology>
    </subcellularLocation>
</comment>
<dbReference type="AlphaFoldDB" id="A0A0W0TPP8"/>
<evidence type="ECO:0008006" key="11">
    <source>
        <dbReference type="Google" id="ProtNLM"/>
    </source>
</evidence>
<dbReference type="InterPro" id="IPR018584">
    <property type="entry name" value="GT87"/>
</dbReference>
<evidence type="ECO:0000256" key="5">
    <source>
        <dbReference type="ARBA" id="ARBA00022989"/>
    </source>
</evidence>
<dbReference type="GO" id="GO:0016758">
    <property type="term" value="F:hexosyltransferase activity"/>
    <property type="evidence" value="ECO:0007669"/>
    <property type="project" value="InterPro"/>
</dbReference>
<evidence type="ECO:0000256" key="2">
    <source>
        <dbReference type="ARBA" id="ARBA00022475"/>
    </source>
</evidence>
<sequence>MADKKPLLWFALATGLMLVYGLIFAMQFNKCIRLDISAFYSTAQALSQGLDPYQNFIPDYLPHAKKLPANLNPPIFLILFKPFSQLRYEYAVPAWSLFTFMLGILGAWLTIRLAFPKAFVKTHGPLLLAIYLLLFSTLMDTAIVQLGSVIFFMVMAGYSSYTQRHDLLAGCLWGCITAIKLFPGLLFVFALTQQRYRVCLAMALSFIILWLIPLLTHGTLLYEQYFTMMKRVLWYGDSWNASLHGYLYRFFIDNTHPKPAVLLLTKSLSLLLFVLIFYRYCKAMKPQDQLINPHYAFCLTLLLMLLLSPFGWLYYFSLLLLPLALSWQVLISVRDIPPHLTALWFLAFFLVNVPMDYVMFTKMPDLASRMTWYSLFFYGLVLLLYVVTRLLGQTYPKADNSLAKMRELAPAFFIIMAPGAVVPVFFYGLSLLHRLS</sequence>
<feature type="transmembrane region" description="Helical" evidence="8">
    <location>
        <begin position="290"/>
        <end position="307"/>
    </location>
</feature>
<feature type="transmembrane region" description="Helical" evidence="8">
    <location>
        <begin position="198"/>
        <end position="222"/>
    </location>
</feature>
<feature type="transmembrane region" description="Helical" evidence="8">
    <location>
        <begin position="372"/>
        <end position="391"/>
    </location>
</feature>
<feature type="transmembrane region" description="Helical" evidence="8">
    <location>
        <begin position="7"/>
        <end position="28"/>
    </location>
</feature>